<dbReference type="GO" id="GO:0003918">
    <property type="term" value="F:DNA topoisomerase type II (double strand cut, ATP-hydrolyzing) activity"/>
    <property type="evidence" value="ECO:0007669"/>
    <property type="project" value="UniProtKB-EC"/>
</dbReference>
<evidence type="ECO:0000256" key="2">
    <source>
        <dbReference type="ARBA" id="ARBA00008263"/>
    </source>
</evidence>
<accession>A0AAU8RPI1</accession>
<dbReference type="FunFam" id="3.30.1360.40:FF:000002">
    <property type="entry name" value="DNA gyrase subunit A"/>
    <property type="match status" value="1"/>
</dbReference>
<dbReference type="AlphaFoldDB" id="A0AAU8RPI1"/>
<dbReference type="SMART" id="SM00434">
    <property type="entry name" value="TOP4c"/>
    <property type="match status" value="1"/>
</dbReference>
<dbReference type="RefSeq" id="WP_040966668.1">
    <property type="nucleotide sequence ID" value="NZ_CP007563.1"/>
</dbReference>
<dbReference type="Gene3D" id="1.10.268.10">
    <property type="entry name" value="Topoisomerase, domain 3"/>
    <property type="match status" value="1"/>
</dbReference>
<dbReference type="InterPro" id="IPR006691">
    <property type="entry name" value="GyrA/parC_rep"/>
</dbReference>
<dbReference type="GO" id="GO:0006265">
    <property type="term" value="P:DNA topological change"/>
    <property type="evidence" value="ECO:0007669"/>
    <property type="project" value="UniProtKB-UniRule"/>
</dbReference>
<evidence type="ECO:0000256" key="6">
    <source>
        <dbReference type="ARBA" id="ARBA00023235"/>
    </source>
</evidence>
<dbReference type="EMBL" id="CP007563">
    <property type="protein sequence ID" value="AJF24090.1"/>
    <property type="molecule type" value="Genomic_DNA"/>
</dbReference>
<feature type="active site" description="O-(5'-phospho-DNA)-tyrosine intermediate" evidence="7">
    <location>
        <position position="120"/>
    </location>
</feature>
<dbReference type="InterPro" id="IPR013758">
    <property type="entry name" value="Topo_IIA_A/C_ab"/>
</dbReference>
<reference evidence="9 10" key="1">
    <citation type="submission" date="2014-04" db="EMBL/GenBank/DDBJ databases">
        <title>Genome reduction and metabolic complementation of the dual endosymbionts in the whitefly Bemisia tabaci.</title>
        <authorList>
            <person name="Rao Q."/>
            <person name="Rollat-Farnier P.-A."/>
            <person name="Zhang Z.-X."/>
            <person name="Santos-Garcia D."/>
            <person name="Silva F.J."/>
            <person name="Moya A."/>
            <person name="Zhu D.-T."/>
            <person name="Klein C.C."/>
            <person name="Vavre F."/>
            <person name="Sagot M.-F."/>
            <person name="Liu S.-S."/>
            <person name="Mouton L."/>
            <person name="Wang X.-W."/>
        </authorList>
    </citation>
    <scope>NUCLEOTIDE SEQUENCE [LARGE SCALE GENOMIC DNA]</scope>
    <source>
        <strain evidence="9 10">BT-Q</strain>
    </source>
</reference>
<keyword evidence="4 7" id="KW-0799">Topoisomerase</keyword>
<evidence type="ECO:0000256" key="7">
    <source>
        <dbReference type="PROSITE-ProRule" id="PRU01384"/>
    </source>
</evidence>
<dbReference type="KEGG" id="paly:O3E_00910"/>
<organism evidence="9 10">
    <name type="scientific">Candidatus Portiera aleyrodidarum MED</name>
    <name type="common">Bemisia tabaci</name>
    <dbReference type="NCBI Taxonomy" id="1163752"/>
    <lineage>
        <taxon>Bacteria</taxon>
        <taxon>Pseudomonadati</taxon>
        <taxon>Pseudomonadota</taxon>
        <taxon>Gammaproteobacteria</taxon>
        <taxon>Candidatus Johnevansiales</taxon>
        <taxon>Candidatus Johnevansiaceae</taxon>
        <taxon>Candidatus Portiera</taxon>
    </lineage>
</organism>
<dbReference type="InterPro" id="IPR035516">
    <property type="entry name" value="Gyrase/topoIV_suA_C"/>
</dbReference>
<sequence length="848" mass="97107">MLEKYKKFLSIEDEVKQSYLDYALSVIIGRAIPDIRDGLKPVHRRVVFAMHELKNTCNKKHLKSARVVGDVIGKYHPHGDSAVYDAIVRMSQAFSMRYVLIDGQGNFGSIDGDNAAAMRYTEVRLSRITSEFLYDLENDTVNWVDNYDGTEKIPEVLPSRIPNLLLNGTSGIAVGMATNVPPHNIKEVINACLAFIEDKNISIEQLMTYIKGPDFPTSGIIYGTAGIVEAYKTGKGSLNIRAKHIIKKNKLNGTEKLIFTEIPYHVNKARLIEKIVELVKTKKISGIKELRDESDKDGLRVVVEINRYESSKFILNNILAHTQMEVIYSVNMVAVEKGKPKTFNLKEIIEAFINQRQEVLKRRTLYKLKQITKQKQIIEGLIIASSNIDSVIEIIKSASSFKDAKTKLQNVKWKKLKLFNTYFIDSSLLTEFQLKAIMDLRLYRLTSLESKFVLDDYKTTLKKITKLKKILSSFDYFMDWIRKELIEISYKYGDKRKTKITAIQKKISTVDIINEEQIVVTVSKAGFAKIQKNSVYQTQKRGGRGKLITITEKDEDVIEHLLFASNHDTILLFSDKGKVYWLNLYDIHNISRYARGRHLGKLLCLDVNEKITAILAINDEIQKTNNYIFFATALGKVKRTHIKRFNRQRNCGIIALILERGDSLICAAITYGQDNLIMLLDSNGKSIFFKQSEVRTMGRKAMGVLGMRLFSNNKVISLIVINNNKDSHIYYILTVSENGYVKRRKIEAFHLMNRGGHCIIAKCYNNRYGNLVSAIKVKDTDEIILITNRGKLIRTTVKEISCRSRIAQGLTFIRVNNDKFISFTNNRKVYSYKENKTKDKVLKNEQKI</sequence>
<dbReference type="PANTHER" id="PTHR43493:SF5">
    <property type="entry name" value="DNA GYRASE SUBUNIT A, CHLOROPLASTIC_MITOCHONDRIAL"/>
    <property type="match status" value="1"/>
</dbReference>
<dbReference type="Pfam" id="PF03989">
    <property type="entry name" value="DNA_gyraseA_C"/>
    <property type="match status" value="6"/>
</dbReference>
<evidence type="ECO:0000313" key="9">
    <source>
        <dbReference type="EMBL" id="AJF24090.1"/>
    </source>
</evidence>
<evidence type="ECO:0000259" key="8">
    <source>
        <dbReference type="PROSITE" id="PS52040"/>
    </source>
</evidence>
<dbReference type="GO" id="GO:0005737">
    <property type="term" value="C:cytoplasm"/>
    <property type="evidence" value="ECO:0007669"/>
    <property type="project" value="TreeGrafter"/>
</dbReference>
<name>A0AAU8RPI1_9GAMM</name>
<dbReference type="Gene3D" id="3.90.199.10">
    <property type="entry name" value="Topoisomerase II, domain 5"/>
    <property type="match status" value="1"/>
</dbReference>
<feature type="domain" description="Topo IIA-type catalytic" evidence="8">
    <location>
        <begin position="32"/>
        <end position="518"/>
    </location>
</feature>
<evidence type="ECO:0000256" key="4">
    <source>
        <dbReference type="ARBA" id="ARBA00023029"/>
    </source>
</evidence>
<keyword evidence="6 7" id="KW-0413">Isomerase</keyword>
<evidence type="ECO:0000256" key="5">
    <source>
        <dbReference type="ARBA" id="ARBA00023125"/>
    </source>
</evidence>
<comment type="catalytic activity">
    <reaction evidence="1 7">
        <text>ATP-dependent breakage, passage and rejoining of double-stranded DNA.</text>
        <dbReference type="EC" id="5.6.2.2"/>
    </reaction>
</comment>
<dbReference type="SUPFAM" id="SSF56719">
    <property type="entry name" value="Type II DNA topoisomerase"/>
    <property type="match status" value="1"/>
</dbReference>
<evidence type="ECO:0000313" key="10">
    <source>
        <dbReference type="Proteomes" id="UP000031624"/>
    </source>
</evidence>
<dbReference type="Gene3D" id="3.30.1360.40">
    <property type="match status" value="1"/>
</dbReference>
<dbReference type="PROSITE" id="PS52040">
    <property type="entry name" value="TOPO_IIA"/>
    <property type="match status" value="1"/>
</dbReference>
<dbReference type="InterPro" id="IPR002205">
    <property type="entry name" value="Topo_IIA_dom_A"/>
</dbReference>
<dbReference type="SUPFAM" id="SSF101904">
    <property type="entry name" value="GyrA/ParC C-terminal domain-like"/>
    <property type="match status" value="1"/>
</dbReference>
<evidence type="ECO:0000256" key="1">
    <source>
        <dbReference type="ARBA" id="ARBA00000185"/>
    </source>
</evidence>
<dbReference type="NCBIfam" id="NF004043">
    <property type="entry name" value="PRK05560.1"/>
    <property type="match status" value="1"/>
</dbReference>
<comment type="similarity">
    <text evidence="2">Belongs to the type II topoisomerase GyrA/ParC subunit family.</text>
</comment>
<dbReference type="GO" id="GO:0009330">
    <property type="term" value="C:DNA topoisomerase type II (double strand cut, ATP-hydrolyzing) complex"/>
    <property type="evidence" value="ECO:0007669"/>
    <property type="project" value="TreeGrafter"/>
</dbReference>
<dbReference type="InterPro" id="IPR013760">
    <property type="entry name" value="Topo_IIA-like_dom_sf"/>
</dbReference>
<keyword evidence="5 7" id="KW-0238">DNA-binding</keyword>
<dbReference type="NCBIfam" id="TIGR01063">
    <property type="entry name" value="gyrA"/>
    <property type="match status" value="1"/>
</dbReference>
<dbReference type="InterPro" id="IPR050220">
    <property type="entry name" value="Type_II_DNA_Topoisomerases"/>
</dbReference>
<dbReference type="PANTHER" id="PTHR43493">
    <property type="entry name" value="DNA GYRASE/TOPOISOMERASE SUBUNIT A"/>
    <property type="match status" value="1"/>
</dbReference>
<dbReference type="InterPro" id="IPR013757">
    <property type="entry name" value="Topo_IIA_A_a_sf"/>
</dbReference>
<dbReference type="Pfam" id="PF00521">
    <property type="entry name" value="DNA_topoisoIV"/>
    <property type="match status" value="1"/>
</dbReference>
<dbReference type="GO" id="GO:0003677">
    <property type="term" value="F:DNA binding"/>
    <property type="evidence" value="ECO:0007669"/>
    <property type="project" value="UniProtKB-UniRule"/>
</dbReference>
<dbReference type="CDD" id="cd00187">
    <property type="entry name" value="TOP4c"/>
    <property type="match status" value="1"/>
</dbReference>
<dbReference type="NCBIfam" id="NF004044">
    <property type="entry name" value="PRK05561.1"/>
    <property type="match status" value="1"/>
</dbReference>
<dbReference type="Gene3D" id="2.120.10.90">
    <property type="entry name" value="DNA gyrase/topoisomerase IV, subunit A, C-terminal"/>
    <property type="match status" value="1"/>
</dbReference>
<dbReference type="Proteomes" id="UP000031624">
    <property type="component" value="Chromosome"/>
</dbReference>
<dbReference type="GO" id="GO:0005524">
    <property type="term" value="F:ATP binding"/>
    <property type="evidence" value="ECO:0007669"/>
    <property type="project" value="InterPro"/>
</dbReference>
<proteinExistence type="inferred from homology"/>
<dbReference type="FunFam" id="3.90.199.10:FF:000001">
    <property type="entry name" value="DNA gyrase subunit A"/>
    <property type="match status" value="1"/>
</dbReference>
<protein>
    <recommendedName>
        <fullName evidence="3">DNA topoisomerase (ATP-hydrolyzing)</fullName>
        <ecNumber evidence="3">5.6.2.2</ecNumber>
    </recommendedName>
</protein>
<dbReference type="EC" id="5.6.2.2" evidence="3"/>
<evidence type="ECO:0000256" key="3">
    <source>
        <dbReference type="ARBA" id="ARBA00012895"/>
    </source>
</evidence>
<gene>
    <name evidence="9" type="ORF">O3E_00910</name>
</gene>